<reference evidence="1 2" key="2">
    <citation type="submission" date="2020-03" db="EMBL/GenBank/DDBJ databases">
        <authorList>
            <person name="Ichikawa N."/>
            <person name="Kimura A."/>
            <person name="Kitahashi Y."/>
            <person name="Uohara A."/>
        </authorList>
    </citation>
    <scope>NUCLEOTIDE SEQUENCE [LARGE SCALE GENOMIC DNA]</scope>
    <source>
        <strain evidence="1 2">NBRC 108638</strain>
    </source>
</reference>
<protein>
    <recommendedName>
        <fullName evidence="3">DUF2332 domain-containing protein</fullName>
    </recommendedName>
</protein>
<dbReference type="Proteomes" id="UP000482960">
    <property type="component" value="Unassembled WGS sequence"/>
</dbReference>
<proteinExistence type="predicted"/>
<organism evidence="1 2">
    <name type="scientific">Phytohabitans rumicis</name>
    <dbReference type="NCBI Taxonomy" id="1076125"/>
    <lineage>
        <taxon>Bacteria</taxon>
        <taxon>Bacillati</taxon>
        <taxon>Actinomycetota</taxon>
        <taxon>Actinomycetes</taxon>
        <taxon>Micromonosporales</taxon>
        <taxon>Micromonosporaceae</taxon>
    </lineage>
</organism>
<dbReference type="EMBL" id="BLPG01000001">
    <property type="protein sequence ID" value="GFJ89041.1"/>
    <property type="molecule type" value="Genomic_DNA"/>
</dbReference>
<evidence type="ECO:0000313" key="1">
    <source>
        <dbReference type="EMBL" id="GFJ89041.1"/>
    </source>
</evidence>
<name>A0A6V8L2P7_9ACTN</name>
<comment type="caution">
    <text evidence="1">The sequence shown here is derived from an EMBL/GenBank/DDBJ whole genome shotgun (WGS) entry which is preliminary data.</text>
</comment>
<accession>A0A6V8L2P7</accession>
<gene>
    <name evidence="1" type="ORF">Prum_026830</name>
</gene>
<evidence type="ECO:0008006" key="3">
    <source>
        <dbReference type="Google" id="ProtNLM"/>
    </source>
</evidence>
<dbReference type="Pfam" id="PF10094">
    <property type="entry name" value="DUF2332"/>
    <property type="match status" value="1"/>
</dbReference>
<dbReference type="AlphaFoldDB" id="A0A6V8L2P7"/>
<dbReference type="InterPro" id="IPR011200">
    <property type="entry name" value="UCP012608"/>
</dbReference>
<keyword evidence="2" id="KW-1185">Reference proteome</keyword>
<sequence length="418" mass="44937">MSAGAIVIVIAAALAGEAARSRHEHPTKARRRRVTLPRGPRLTAAEALALARMFRHFGSKEFRGHSERYEYLSGVIADRPELAAPLLAAPPGQRLAILYFAAVQYLLRTAAPEHPLTAYLPTLGGSRGVDGELPAALADLVAAHGDALTALCATRTTQTNEARRAALLRPGFGRATELLGRPLGLVELGTSAGLLLLSDRYACEYRRGARVETYGPAGALTVTCEVRGERWPEPAATALTIADRVGIDLAPIDPTDPRATDWLRACVWPEQTDRLARLDAALAEVASVRPRLLTGDMVDTLPIVLSTLDDDVVPCVFSSNAVTYLSSQDQRRLVATLAEAGARRDLAMVLNEASQCGAELFTGQRPVQAGPRGVLAVGLLTLVMWRGGRASVEVLARTGPHGQWLEWTPQEYVYAPRL</sequence>
<reference evidence="1 2" key="1">
    <citation type="submission" date="2020-03" db="EMBL/GenBank/DDBJ databases">
        <title>Whole genome shotgun sequence of Phytohabitans rumicis NBRC 108638.</title>
        <authorList>
            <person name="Komaki H."/>
            <person name="Tamura T."/>
        </authorList>
    </citation>
    <scope>NUCLEOTIDE SEQUENCE [LARGE SCALE GENOMIC DNA]</scope>
    <source>
        <strain evidence="1 2">NBRC 108638</strain>
    </source>
</reference>
<evidence type="ECO:0000313" key="2">
    <source>
        <dbReference type="Proteomes" id="UP000482960"/>
    </source>
</evidence>